<dbReference type="CDD" id="cd18361">
    <property type="entry name" value="BTB_POZ_KCTD1-like"/>
    <property type="match status" value="1"/>
</dbReference>
<feature type="compositionally biased region" description="Low complexity" evidence="1">
    <location>
        <begin position="1"/>
        <end position="17"/>
    </location>
</feature>
<dbReference type="InterPro" id="IPR003131">
    <property type="entry name" value="T1-type_BTB"/>
</dbReference>
<reference evidence="3" key="1">
    <citation type="submission" date="2020-08" db="EMBL/GenBank/DDBJ databases">
        <title>Multicomponent nature underlies the extraordinary mechanical properties of spider dragline silk.</title>
        <authorList>
            <person name="Kono N."/>
            <person name="Nakamura H."/>
            <person name="Mori M."/>
            <person name="Yoshida Y."/>
            <person name="Ohtoshi R."/>
            <person name="Malay A.D."/>
            <person name="Moran D.A.P."/>
            <person name="Tomita M."/>
            <person name="Numata K."/>
            <person name="Arakawa K."/>
        </authorList>
    </citation>
    <scope>NUCLEOTIDE SEQUENCE</scope>
</reference>
<comment type="caution">
    <text evidence="3">The sequence shown here is derived from an EMBL/GenBank/DDBJ whole genome shotgun (WGS) entry which is preliminary data.</text>
</comment>
<feature type="compositionally biased region" description="Low complexity" evidence="1">
    <location>
        <begin position="202"/>
        <end position="213"/>
    </location>
</feature>
<dbReference type="PANTHER" id="PTHR14499">
    <property type="entry name" value="POTASSIUM CHANNEL TETRAMERIZATION DOMAIN-CONTAINING"/>
    <property type="match status" value="1"/>
</dbReference>
<dbReference type="Gene3D" id="3.30.710.10">
    <property type="entry name" value="Potassium Channel Kv1.1, Chain A"/>
    <property type="match status" value="1"/>
</dbReference>
<dbReference type="OrthoDB" id="2414723at2759"/>
<evidence type="ECO:0000313" key="4">
    <source>
        <dbReference type="Proteomes" id="UP000887013"/>
    </source>
</evidence>
<organism evidence="3 4">
    <name type="scientific">Nephila pilipes</name>
    <name type="common">Giant wood spider</name>
    <name type="synonym">Nephila maculata</name>
    <dbReference type="NCBI Taxonomy" id="299642"/>
    <lineage>
        <taxon>Eukaryota</taxon>
        <taxon>Metazoa</taxon>
        <taxon>Ecdysozoa</taxon>
        <taxon>Arthropoda</taxon>
        <taxon>Chelicerata</taxon>
        <taxon>Arachnida</taxon>
        <taxon>Araneae</taxon>
        <taxon>Araneomorphae</taxon>
        <taxon>Entelegynae</taxon>
        <taxon>Araneoidea</taxon>
        <taxon>Nephilidae</taxon>
        <taxon>Nephila</taxon>
    </lineage>
</organism>
<dbReference type="SUPFAM" id="SSF54695">
    <property type="entry name" value="POZ domain"/>
    <property type="match status" value="1"/>
</dbReference>
<dbReference type="Pfam" id="PF20871">
    <property type="entry name" value="KCTD1-15_CTD"/>
    <property type="match status" value="1"/>
</dbReference>
<feature type="region of interest" description="Disordered" evidence="1">
    <location>
        <begin position="1"/>
        <end position="31"/>
    </location>
</feature>
<sequence length="325" mass="36091">MAARGAASEPPRAALLPPAAPATPRPSLSPSANLDPYAGHFSITRALMDQKLLMSDANYNHKISGIPCVAAASRYTAPVHIDVGGSIYTSSLETLTKHPDSRLARMFNGSIPIVLDSLKQHYFIDRDGKMFRHILNFMRTNNLSLPDDFNELDLLYEEARFYDIPAMVRQIEQLKRERGKKKIDSICSSSSQARNGRKYHENQNNSQSECSNSPGYDSPGEFRCLALNVSPDLGERIVISGERALVEEIFPEIGQTLMDARSSVAWNQDSKHVIRFPLNGYCKLNSLQTIVRLLNGGFRILASNGGGVEGQQFSEYLFVRKCVPL</sequence>
<feature type="region of interest" description="Disordered" evidence="1">
    <location>
        <begin position="183"/>
        <end position="214"/>
    </location>
</feature>
<dbReference type="PANTHER" id="PTHR14499:SF67">
    <property type="entry name" value="BTB_POZ DOMAIN-CONTAINING PROTEIN TIWAZ"/>
    <property type="match status" value="1"/>
</dbReference>
<evidence type="ECO:0000313" key="3">
    <source>
        <dbReference type="EMBL" id="GFS95110.1"/>
    </source>
</evidence>
<dbReference type="AlphaFoldDB" id="A0A8X6TD64"/>
<dbReference type="InterPro" id="IPR048595">
    <property type="entry name" value="KCTD1-15-like_C"/>
</dbReference>
<dbReference type="Proteomes" id="UP000887013">
    <property type="component" value="Unassembled WGS sequence"/>
</dbReference>
<name>A0A8X6TD64_NEPPI</name>
<dbReference type="EMBL" id="BMAW01054189">
    <property type="protein sequence ID" value="GFS95110.1"/>
    <property type="molecule type" value="Genomic_DNA"/>
</dbReference>
<feature type="domain" description="BTB" evidence="2">
    <location>
        <begin position="77"/>
        <end position="179"/>
    </location>
</feature>
<dbReference type="Pfam" id="PF02214">
    <property type="entry name" value="BTB_2"/>
    <property type="match status" value="1"/>
</dbReference>
<keyword evidence="4" id="KW-1185">Reference proteome</keyword>
<accession>A0A8X6TD64</accession>
<dbReference type="InterPro" id="IPR000210">
    <property type="entry name" value="BTB/POZ_dom"/>
</dbReference>
<evidence type="ECO:0000256" key="1">
    <source>
        <dbReference type="SAM" id="MobiDB-lite"/>
    </source>
</evidence>
<dbReference type="SMART" id="SM00225">
    <property type="entry name" value="BTB"/>
    <property type="match status" value="1"/>
</dbReference>
<protein>
    <recommendedName>
        <fullName evidence="2">BTB domain-containing protein</fullName>
    </recommendedName>
</protein>
<proteinExistence type="predicted"/>
<dbReference type="InterPro" id="IPR011333">
    <property type="entry name" value="SKP1/BTB/POZ_sf"/>
</dbReference>
<dbReference type="GO" id="GO:0051260">
    <property type="term" value="P:protein homooligomerization"/>
    <property type="evidence" value="ECO:0007669"/>
    <property type="project" value="InterPro"/>
</dbReference>
<gene>
    <name evidence="3" type="primary">kctd15</name>
    <name evidence="3" type="ORF">NPIL_265561</name>
</gene>
<evidence type="ECO:0000259" key="2">
    <source>
        <dbReference type="SMART" id="SM00225"/>
    </source>
</evidence>